<organism evidence="2">
    <name type="scientific">Micrurus lemniscatus lemniscatus</name>
    <dbReference type="NCBI Taxonomy" id="129467"/>
    <lineage>
        <taxon>Eukaryota</taxon>
        <taxon>Metazoa</taxon>
        <taxon>Chordata</taxon>
        <taxon>Craniata</taxon>
        <taxon>Vertebrata</taxon>
        <taxon>Euteleostomi</taxon>
        <taxon>Lepidosauria</taxon>
        <taxon>Squamata</taxon>
        <taxon>Bifurcata</taxon>
        <taxon>Unidentata</taxon>
        <taxon>Episquamata</taxon>
        <taxon>Toxicofera</taxon>
        <taxon>Serpentes</taxon>
        <taxon>Colubroidea</taxon>
        <taxon>Elapidae</taxon>
        <taxon>Elapinae</taxon>
        <taxon>Micrurus</taxon>
    </lineage>
</organism>
<protein>
    <submittedName>
        <fullName evidence="2">Uncharacterized protein</fullName>
    </submittedName>
</protein>
<keyword evidence="1" id="KW-0472">Membrane</keyword>
<sequence>MMHWHTEHPKRLGLGKVVLSNCKPRFLMWDFTSLLSCSSHVEYVCSELSYTLPQFNSHNSKEGRGKKSFLSLGTYIQLTTVHLWVIILLIQMRNCIIQMIGDVLHSVKL</sequence>
<keyword evidence="1" id="KW-1133">Transmembrane helix</keyword>
<reference evidence="2" key="2">
    <citation type="submission" date="2017-11" db="EMBL/GenBank/DDBJ databases">
        <title>Coralsnake Venomics: Analyses of Venom Gland Transcriptomes and Proteomes of Six Brazilian Taxa.</title>
        <authorList>
            <person name="Aird S.D."/>
            <person name="Jorge da Silva N."/>
            <person name="Qiu L."/>
            <person name="Villar-Briones A."/>
            <person name="Aparecida-Saddi V."/>
            <person name="Campos-Telles M.P."/>
            <person name="Grau M."/>
            <person name="Mikheyev A.S."/>
        </authorList>
    </citation>
    <scope>NUCLEOTIDE SEQUENCE</scope>
    <source>
        <tissue evidence="2">Venom_gland</tissue>
    </source>
</reference>
<accession>A0A2D4JHA0</accession>
<keyword evidence="1" id="KW-0812">Transmembrane</keyword>
<dbReference type="AlphaFoldDB" id="A0A2D4JHA0"/>
<evidence type="ECO:0000313" key="2">
    <source>
        <dbReference type="EMBL" id="LAA95814.1"/>
    </source>
</evidence>
<dbReference type="EMBL" id="IACK01199182">
    <property type="protein sequence ID" value="LAA95814.1"/>
    <property type="molecule type" value="Transcribed_RNA"/>
</dbReference>
<reference evidence="2" key="1">
    <citation type="submission" date="2017-07" db="EMBL/GenBank/DDBJ databases">
        <authorList>
            <person name="Mikheyev A."/>
            <person name="Grau M."/>
        </authorList>
    </citation>
    <scope>NUCLEOTIDE SEQUENCE</scope>
    <source>
        <tissue evidence="2">Venom_gland</tissue>
    </source>
</reference>
<proteinExistence type="predicted"/>
<evidence type="ECO:0000256" key="1">
    <source>
        <dbReference type="SAM" id="Phobius"/>
    </source>
</evidence>
<feature type="transmembrane region" description="Helical" evidence="1">
    <location>
        <begin position="69"/>
        <end position="90"/>
    </location>
</feature>
<name>A0A2D4JHA0_MICLE</name>